<evidence type="ECO:0000256" key="15">
    <source>
        <dbReference type="PROSITE-ProRule" id="PRU00657"/>
    </source>
</evidence>
<evidence type="ECO:0000256" key="2">
    <source>
        <dbReference type="ARBA" id="ARBA00001936"/>
    </source>
</evidence>
<feature type="domain" description="DRBM" evidence="17">
    <location>
        <begin position="1652"/>
        <end position="1674"/>
    </location>
</feature>
<dbReference type="GO" id="GO:0005737">
    <property type="term" value="C:cytoplasm"/>
    <property type="evidence" value="ECO:0007669"/>
    <property type="project" value="TreeGrafter"/>
</dbReference>
<accession>A0A336LTG5</accession>
<organism evidence="24">
    <name type="scientific">Culicoides sonorensis</name>
    <name type="common">Biting midge</name>
    <dbReference type="NCBI Taxonomy" id="179676"/>
    <lineage>
        <taxon>Eukaryota</taxon>
        <taxon>Metazoa</taxon>
        <taxon>Ecdysozoa</taxon>
        <taxon>Arthropoda</taxon>
        <taxon>Hexapoda</taxon>
        <taxon>Insecta</taxon>
        <taxon>Pterygota</taxon>
        <taxon>Neoptera</taxon>
        <taxon>Endopterygota</taxon>
        <taxon>Diptera</taxon>
        <taxon>Nematocera</taxon>
        <taxon>Chironomoidea</taxon>
        <taxon>Ceratopogonidae</taxon>
        <taxon>Ceratopogoninae</taxon>
        <taxon>Culicoides</taxon>
        <taxon>Monoculicoides</taxon>
    </lineage>
</organism>
<keyword evidence="13" id="KW-0943">RNA-mediated gene silencing</keyword>
<feature type="domain" description="Dicer dsRNA-binding fold" evidence="22">
    <location>
        <begin position="585"/>
        <end position="681"/>
    </location>
</feature>
<evidence type="ECO:0000256" key="16">
    <source>
        <dbReference type="SAM" id="MobiDB-lite"/>
    </source>
</evidence>
<comment type="cofactor">
    <cofactor evidence="2">
        <name>Mn(2+)</name>
        <dbReference type="ChEBI" id="CHEBI:29035"/>
    </cofactor>
</comment>
<dbReference type="PANTHER" id="PTHR14950:SF36">
    <property type="entry name" value="ENDORIBONUCLEASE DCR-2"/>
    <property type="match status" value="1"/>
</dbReference>
<dbReference type="Pfam" id="PF03368">
    <property type="entry name" value="Dicer_dimer"/>
    <property type="match status" value="1"/>
</dbReference>
<evidence type="ECO:0000313" key="23">
    <source>
        <dbReference type="EMBL" id="SSX00962.1"/>
    </source>
</evidence>
<name>A0A336LTG5_CULSO</name>
<comment type="similarity">
    <text evidence="14 15">Belongs to the helicase family. Dicer subfamily.</text>
</comment>
<keyword evidence="9" id="KW-0347">Helicase</keyword>
<evidence type="ECO:0000256" key="13">
    <source>
        <dbReference type="ARBA" id="ARBA00023158"/>
    </source>
</evidence>
<dbReference type="SUPFAM" id="SSF69065">
    <property type="entry name" value="RNase III domain-like"/>
    <property type="match status" value="2"/>
</dbReference>
<dbReference type="GO" id="GO:0004525">
    <property type="term" value="F:ribonuclease III activity"/>
    <property type="evidence" value="ECO:0007669"/>
    <property type="project" value="UniProtKB-EC"/>
</dbReference>
<dbReference type="Pfam" id="PF00270">
    <property type="entry name" value="DEAD"/>
    <property type="match status" value="1"/>
</dbReference>
<feature type="compositionally biased region" description="Basic and acidic residues" evidence="16">
    <location>
        <begin position="1041"/>
        <end position="1054"/>
    </location>
</feature>
<reference evidence="23" key="1">
    <citation type="submission" date="2018-04" db="EMBL/GenBank/DDBJ databases">
        <authorList>
            <person name="Go L.Y."/>
            <person name="Mitchell J.A."/>
        </authorList>
    </citation>
    <scope>NUCLEOTIDE SEQUENCE</scope>
    <source>
        <tissue evidence="23">Whole organism</tissue>
    </source>
</reference>
<feature type="domain" description="Helicase ATP-binding" evidence="20">
    <location>
        <begin position="31"/>
        <end position="211"/>
    </location>
</feature>
<dbReference type="EMBL" id="UFQT01000187">
    <property type="protein sequence ID" value="SSX21342.1"/>
    <property type="molecule type" value="Genomic_DNA"/>
</dbReference>
<dbReference type="InterPro" id="IPR027417">
    <property type="entry name" value="P-loop_NTPase"/>
</dbReference>
<keyword evidence="11" id="KW-0460">Magnesium</keyword>
<dbReference type="Gene3D" id="2.170.260.10">
    <property type="entry name" value="paz domain"/>
    <property type="match status" value="1"/>
</dbReference>
<evidence type="ECO:0000259" key="17">
    <source>
        <dbReference type="PROSITE" id="PS50137"/>
    </source>
</evidence>
<dbReference type="InterPro" id="IPR044441">
    <property type="entry name" value="DICER_DSRM"/>
</dbReference>
<evidence type="ECO:0000256" key="9">
    <source>
        <dbReference type="ARBA" id="ARBA00022806"/>
    </source>
</evidence>
<dbReference type="Pfam" id="PF20931">
    <property type="entry name" value="Dicer_platform"/>
    <property type="match status" value="1"/>
</dbReference>
<evidence type="ECO:0000256" key="3">
    <source>
        <dbReference type="ARBA" id="ARBA00001946"/>
    </source>
</evidence>
<dbReference type="GO" id="GO:0070578">
    <property type="term" value="C:RISC-loading complex"/>
    <property type="evidence" value="ECO:0007669"/>
    <property type="project" value="TreeGrafter"/>
</dbReference>
<dbReference type="Pfam" id="PF00271">
    <property type="entry name" value="Helicase_C"/>
    <property type="match status" value="1"/>
</dbReference>
<dbReference type="PROSITE" id="PS50137">
    <property type="entry name" value="DS_RBD"/>
    <property type="match status" value="1"/>
</dbReference>
<dbReference type="Pfam" id="PF02170">
    <property type="entry name" value="PAZ"/>
    <property type="match status" value="1"/>
</dbReference>
<evidence type="ECO:0000259" key="22">
    <source>
        <dbReference type="PROSITE" id="PS51327"/>
    </source>
</evidence>
<dbReference type="GO" id="GO:0003723">
    <property type="term" value="F:RNA binding"/>
    <property type="evidence" value="ECO:0007669"/>
    <property type="project" value="UniProtKB-UniRule"/>
</dbReference>
<dbReference type="SMART" id="SM00535">
    <property type="entry name" value="RIBOc"/>
    <property type="match status" value="2"/>
</dbReference>
<dbReference type="EC" id="3.1.26.3" evidence="4"/>
<keyword evidence="8" id="KW-0378">Hydrolase</keyword>
<dbReference type="GO" id="GO:0046872">
    <property type="term" value="F:metal ion binding"/>
    <property type="evidence" value="ECO:0007669"/>
    <property type="project" value="UniProtKB-KW"/>
</dbReference>
<dbReference type="GO" id="GO:0004530">
    <property type="term" value="F:deoxyribonuclease I activity"/>
    <property type="evidence" value="ECO:0007669"/>
    <property type="project" value="TreeGrafter"/>
</dbReference>
<keyword evidence="6" id="KW-0479">Metal-binding</keyword>
<keyword evidence="5" id="KW-0540">Nuclease</keyword>
<sequence>MDRPPALIDPRTGLEKEDETLIKERPYQEKMKEICIRQNTIIYLPTGAGKTYIAVKVIEHFSKDLVKPLDEGGKRSIFVVNTVALARQQFEVLSKRMGFDLKVRLFTGDMNVDNWKREKWREEFGEFHIIVATCQIIVDVITSGFLTVADINVLVIDECHSGLGDHPMHQLMSKFQHVPKSQHPRVIGLSGVLLKKDCPPESVEENLISLENIFHGTIATVENSMALRDVMEYSTDPVESVLPYQPLISEMVPKICEEVDVIITYIDSYRMEVRAQHAKNFNQDRPSKVKEVRTLFNDFKHQIGDLGIYGGSIAILGVLVELELSKRQCESKTESNLFRFCITFAEKIRRRLVQFMDCEEMEYNKLMRFGSSKIVQLVKFLEKHVESGENASELKGLVFCQRRRSAKCVYHIIRRAFEDLFDKDKESEPKIRPDFMVGARNQLPESIEAILDEKNNRRVIEKFRKNETNVIVCSSVLEEGIDLQSCNLVIRYDNATTFSAYVQTKGRARMRNSKYVLMINKMDETVVLNKIRRYKAVEQKLKECLVGKTINRKPPDEAEISAEVYNEKIPPFVTRGGATLTALSALQLLNRYAMGMPHDRFTSTSVYWERINIPDIFLKETFTVRLYMPSQSTVKEPVDSDEMPSLKLAKRHAAFKACKLLYENGELSENLLPIEPIKKIFEIKDIYFKHWENFKEETGSKAGTKQMRRLHDLVFPEELINCTPQLTSDENYLYIIRCTAIFNQDLLIKSGDADRNRKVFHQLLSNENCYAIFTRKTLPKLPPIRLFLSYGEIQVKISDDPITVQLENDEKLRKLRKFHTMIFKDLLDTMRECLVQDLEGGNHSYMIVPVKGKEINWDVVQNFQMLPEAKMLSDPERRRIKFNPEDYLFKVIKPCHKQYSNEKYVVVAVQEHMTPFSEFPDTNKFETFAAYFDEKYFLKVVQRDQFMLETKGITSGLNLLSAGSGKDGSTNKYDSDFSSSEHYIPEFVHNYKYSGDYWLKAILLPSTLHRLNFMLLAEKLRSTINVALNLPNTSSTVMLDVDPRKNQLQKKDDLSYDTDSDSDDEPKPQTSKVAPITFPKADETESKHIENPLMQLTDQLNAITLWNEDQEPVDIDRKWDSIQEIDLDYYINFITKDFENMKIKQYIEQNGVLEKGDCSNSPAKRFKAIKDVPFDIKFEIDLLKQRPPKSPELKDVLRAITCTSSGDVFDLERFELLGDSFLKFSISLYLIARHPEWHEGYLTSCKGAIVSNRNLFYLGKRLDLPGMLKLYQFNPKQDWIPPLFRIPTTIKEHMLEANCSANDLTKLTVTSEEFERGRLNPRKEIEFFGSIRKIGNRGTNDGPVRLLLDQQLVSDKSVADSMESILGVYLHSAGIERTLNLLNFLQIVPQDDGLLSNLLKTKMESVRIKACATEKEVDDLLINYKALEKSLGYKFKDRSYLLQALLHPSYPGTRFDCYQRLEFAGDAILDFLISAYIFERCSTMDPGELTDLRSALVNNNTLACILVRNNFHSHILCQNVVLTETIAKFVDYQKIHNHQVTDQVHLLATEDDIFMGDFVDVPKVLGDVFESLIGAIFYDSGNNLQVTWEVIYRLMAQEICKFMTNVPKQLIRRLYEFQPNAQPKFGTVVQLDDVVKINLRFVCKDEVRDVYGFGQNKDDAKRAAAKAALQHLERAYKK</sequence>
<dbReference type="Gene3D" id="3.30.160.20">
    <property type="match status" value="1"/>
</dbReference>
<dbReference type="Gene3D" id="1.10.1520.10">
    <property type="entry name" value="Ribonuclease III domain"/>
    <property type="match status" value="2"/>
</dbReference>
<evidence type="ECO:0000256" key="8">
    <source>
        <dbReference type="ARBA" id="ARBA00022801"/>
    </source>
</evidence>
<dbReference type="EMBL" id="UFQS01000187">
    <property type="protein sequence ID" value="SSX00962.1"/>
    <property type="molecule type" value="Genomic_DNA"/>
</dbReference>
<dbReference type="GO" id="GO:0005634">
    <property type="term" value="C:nucleus"/>
    <property type="evidence" value="ECO:0007669"/>
    <property type="project" value="TreeGrafter"/>
</dbReference>
<dbReference type="GO" id="GO:0031054">
    <property type="term" value="P:pre-miRNA processing"/>
    <property type="evidence" value="ECO:0007669"/>
    <property type="project" value="InterPro"/>
</dbReference>
<dbReference type="SMART" id="SM00487">
    <property type="entry name" value="DEXDc"/>
    <property type="match status" value="1"/>
</dbReference>
<evidence type="ECO:0000259" key="21">
    <source>
        <dbReference type="PROSITE" id="PS51194"/>
    </source>
</evidence>
<dbReference type="InterPro" id="IPR011545">
    <property type="entry name" value="DEAD/DEAH_box_helicase_dom"/>
</dbReference>
<keyword evidence="7" id="KW-0547">Nucleotide-binding</keyword>
<dbReference type="InterPro" id="IPR048512">
    <property type="entry name" value="Dicer_platform"/>
</dbReference>
<dbReference type="PROSITE" id="PS51327">
    <property type="entry name" value="DICER_DSRBF"/>
    <property type="match status" value="1"/>
</dbReference>
<evidence type="ECO:0000256" key="4">
    <source>
        <dbReference type="ARBA" id="ARBA00012177"/>
    </source>
</evidence>
<dbReference type="PROSITE" id="PS51192">
    <property type="entry name" value="HELICASE_ATP_BIND_1"/>
    <property type="match status" value="1"/>
</dbReference>
<evidence type="ECO:0000256" key="14">
    <source>
        <dbReference type="ARBA" id="ARBA00035116"/>
    </source>
</evidence>
<comment type="cofactor">
    <cofactor evidence="3">
        <name>Mg(2+)</name>
        <dbReference type="ChEBI" id="CHEBI:18420"/>
    </cofactor>
</comment>
<dbReference type="VEuPathDB" id="VectorBase:CSON004456"/>
<dbReference type="CDD" id="cd15903">
    <property type="entry name" value="Dicer_PBD"/>
    <property type="match status" value="1"/>
</dbReference>
<evidence type="ECO:0000256" key="12">
    <source>
        <dbReference type="ARBA" id="ARBA00022884"/>
    </source>
</evidence>
<dbReference type="SMART" id="SM00949">
    <property type="entry name" value="PAZ"/>
    <property type="match status" value="1"/>
</dbReference>
<dbReference type="GO" id="GO:0030422">
    <property type="term" value="P:siRNA processing"/>
    <property type="evidence" value="ECO:0007669"/>
    <property type="project" value="InterPro"/>
</dbReference>
<evidence type="ECO:0000256" key="11">
    <source>
        <dbReference type="ARBA" id="ARBA00022842"/>
    </source>
</evidence>
<reference evidence="24" key="2">
    <citation type="submission" date="2018-07" db="EMBL/GenBank/DDBJ databases">
        <authorList>
            <person name="Quirk P.G."/>
            <person name="Krulwich T.A."/>
        </authorList>
    </citation>
    <scope>NUCLEOTIDE SEQUENCE</scope>
</reference>
<protein>
    <recommendedName>
        <fullName evidence="4">ribonuclease III</fullName>
        <ecNumber evidence="4">3.1.26.3</ecNumber>
    </recommendedName>
</protein>
<evidence type="ECO:0000313" key="24">
    <source>
        <dbReference type="EMBL" id="SSX21342.1"/>
    </source>
</evidence>
<dbReference type="GO" id="GO:0005524">
    <property type="term" value="F:ATP binding"/>
    <property type="evidence" value="ECO:0007669"/>
    <property type="project" value="UniProtKB-KW"/>
</dbReference>
<dbReference type="InterPro" id="IPR003100">
    <property type="entry name" value="PAZ_dom"/>
</dbReference>
<dbReference type="InterPro" id="IPR048513">
    <property type="entry name" value="Dicer_PBD"/>
</dbReference>
<dbReference type="InterPro" id="IPR005034">
    <property type="entry name" value="Dicer_dimerisation"/>
</dbReference>
<dbReference type="GO" id="GO:0004386">
    <property type="term" value="F:helicase activity"/>
    <property type="evidence" value="ECO:0007669"/>
    <property type="project" value="UniProtKB-KW"/>
</dbReference>
<dbReference type="Gene3D" id="3.40.50.300">
    <property type="entry name" value="P-loop containing nucleotide triphosphate hydrolases"/>
    <property type="match status" value="2"/>
</dbReference>
<proteinExistence type="inferred from homology"/>
<feature type="domain" description="RNase III" evidence="18">
    <location>
        <begin position="1169"/>
        <end position="1374"/>
    </location>
</feature>
<dbReference type="GO" id="GO:0006309">
    <property type="term" value="P:apoptotic DNA fragmentation"/>
    <property type="evidence" value="ECO:0007669"/>
    <property type="project" value="TreeGrafter"/>
</dbReference>
<dbReference type="SUPFAM" id="SSF54768">
    <property type="entry name" value="dsRNA-binding domain-like"/>
    <property type="match status" value="1"/>
</dbReference>
<evidence type="ECO:0000256" key="10">
    <source>
        <dbReference type="ARBA" id="ARBA00022840"/>
    </source>
</evidence>
<dbReference type="InterPro" id="IPR038248">
    <property type="entry name" value="Dicer_dimer_sf"/>
</dbReference>
<evidence type="ECO:0000256" key="1">
    <source>
        <dbReference type="ARBA" id="ARBA00000109"/>
    </source>
</evidence>
<dbReference type="PROSITE" id="PS51194">
    <property type="entry name" value="HELICASE_CTER"/>
    <property type="match status" value="1"/>
</dbReference>
<feature type="domain" description="PAZ" evidence="19">
    <location>
        <begin position="855"/>
        <end position="965"/>
    </location>
</feature>
<dbReference type="CDD" id="cd00593">
    <property type="entry name" value="RIBOc"/>
    <property type="match status" value="2"/>
</dbReference>
<dbReference type="FunFam" id="1.10.1520.10:FF:000004">
    <property type="entry name" value="Endoribonuclease dicer-like 1"/>
    <property type="match status" value="1"/>
</dbReference>
<evidence type="ECO:0000259" key="18">
    <source>
        <dbReference type="PROSITE" id="PS50142"/>
    </source>
</evidence>
<comment type="catalytic activity">
    <reaction evidence="1">
        <text>Endonucleolytic cleavage to 5'-phosphomonoester.</text>
        <dbReference type="EC" id="3.1.26.3"/>
    </reaction>
</comment>
<dbReference type="InterPro" id="IPR014001">
    <property type="entry name" value="Helicase_ATP-bd"/>
</dbReference>
<feature type="region of interest" description="Disordered" evidence="16">
    <location>
        <begin position="1039"/>
        <end position="1074"/>
    </location>
</feature>
<dbReference type="InterPro" id="IPR001650">
    <property type="entry name" value="Helicase_C-like"/>
</dbReference>
<dbReference type="OMA" id="YHVNRMC"/>
<evidence type="ECO:0000256" key="5">
    <source>
        <dbReference type="ARBA" id="ARBA00022722"/>
    </source>
</evidence>
<dbReference type="Pfam" id="PF00636">
    <property type="entry name" value="Ribonuclease_3"/>
    <property type="match status" value="2"/>
</dbReference>
<feature type="compositionally biased region" description="Acidic residues" evidence="16">
    <location>
        <begin position="1055"/>
        <end position="1064"/>
    </location>
</feature>
<dbReference type="Pfam" id="PF20932">
    <property type="entry name" value="Dicer_dsRBD"/>
    <property type="match status" value="1"/>
</dbReference>
<gene>
    <name evidence="24" type="primary">CSON004456</name>
</gene>
<dbReference type="GO" id="GO:0035194">
    <property type="term" value="P:regulatory ncRNA-mediated post-transcriptional gene silencing"/>
    <property type="evidence" value="ECO:0007669"/>
    <property type="project" value="UniProtKB-ARBA"/>
</dbReference>
<dbReference type="InterPro" id="IPR000999">
    <property type="entry name" value="RNase_III_dom"/>
</dbReference>
<evidence type="ECO:0000259" key="20">
    <source>
        <dbReference type="PROSITE" id="PS51192"/>
    </source>
</evidence>
<keyword evidence="12 15" id="KW-0694">RNA-binding</keyword>
<keyword evidence="10" id="KW-0067">ATP-binding</keyword>
<dbReference type="SMART" id="SM00490">
    <property type="entry name" value="HELICc"/>
    <property type="match status" value="1"/>
</dbReference>
<dbReference type="Gene3D" id="3.30.160.380">
    <property type="entry name" value="Dicer dimerisation domain"/>
    <property type="match status" value="1"/>
</dbReference>
<evidence type="ECO:0000256" key="7">
    <source>
        <dbReference type="ARBA" id="ARBA00022741"/>
    </source>
</evidence>
<dbReference type="PROSITE" id="PS50821">
    <property type="entry name" value="PAZ"/>
    <property type="match status" value="1"/>
</dbReference>
<dbReference type="CDD" id="cd18034">
    <property type="entry name" value="DEXHc_dicer"/>
    <property type="match status" value="1"/>
</dbReference>
<dbReference type="SUPFAM" id="SSF52540">
    <property type="entry name" value="P-loop containing nucleoside triphosphate hydrolases"/>
    <property type="match status" value="1"/>
</dbReference>
<feature type="domain" description="Helicase C-terminal" evidence="21">
    <location>
        <begin position="373"/>
        <end position="553"/>
    </location>
</feature>
<dbReference type="InterPro" id="IPR014720">
    <property type="entry name" value="dsRBD_dom"/>
</dbReference>
<evidence type="ECO:0000256" key="6">
    <source>
        <dbReference type="ARBA" id="ARBA00022723"/>
    </source>
</evidence>
<dbReference type="InterPro" id="IPR036389">
    <property type="entry name" value="RNase_III_sf"/>
</dbReference>
<dbReference type="PANTHER" id="PTHR14950">
    <property type="entry name" value="DICER-RELATED"/>
    <property type="match status" value="1"/>
</dbReference>
<dbReference type="PROSITE" id="PS50142">
    <property type="entry name" value="RNASE_3_2"/>
    <property type="match status" value="2"/>
</dbReference>
<feature type="domain" description="RNase III" evidence="18">
    <location>
        <begin position="1424"/>
        <end position="1581"/>
    </location>
</feature>
<evidence type="ECO:0000259" key="19">
    <source>
        <dbReference type="PROSITE" id="PS50821"/>
    </source>
</evidence>